<keyword evidence="1" id="KW-1133">Transmembrane helix</keyword>
<evidence type="ECO:0000256" key="1">
    <source>
        <dbReference type="SAM" id="Phobius"/>
    </source>
</evidence>
<name>A0A562SLN1_9HYPH</name>
<dbReference type="Proteomes" id="UP000320593">
    <property type="component" value="Unassembled WGS sequence"/>
</dbReference>
<dbReference type="EMBL" id="VLLF01000009">
    <property type="protein sequence ID" value="TWI82205.1"/>
    <property type="molecule type" value="Genomic_DNA"/>
</dbReference>
<reference evidence="2 3" key="1">
    <citation type="submission" date="2019-07" db="EMBL/GenBank/DDBJ databases">
        <title>Genomic Encyclopedia of Archaeal and Bacterial Type Strains, Phase II (KMG-II): from individual species to whole genera.</title>
        <authorList>
            <person name="Goeker M."/>
        </authorList>
    </citation>
    <scope>NUCLEOTIDE SEQUENCE [LARGE SCALE GENOMIC DNA]</scope>
    <source>
        <strain evidence="2 3">ATCC BAA-252</strain>
    </source>
</reference>
<organism evidence="2 3">
    <name type="scientific">Roseibium hamelinense</name>
    <dbReference type="NCBI Taxonomy" id="150831"/>
    <lineage>
        <taxon>Bacteria</taxon>
        <taxon>Pseudomonadati</taxon>
        <taxon>Pseudomonadota</taxon>
        <taxon>Alphaproteobacteria</taxon>
        <taxon>Hyphomicrobiales</taxon>
        <taxon>Stappiaceae</taxon>
        <taxon>Roseibium</taxon>
    </lineage>
</organism>
<evidence type="ECO:0000313" key="2">
    <source>
        <dbReference type="EMBL" id="TWI82205.1"/>
    </source>
</evidence>
<sequence>MKLRRLLLGSSLIMFIGFIAVFAAIFYKINSSNDDRVVEFPTEIDLGRGGQVIQFGADSGVLFFVVTGPLGGEVLARVDAETGVILSRTSLGQ</sequence>
<comment type="caution">
    <text evidence="2">The sequence shown here is derived from an EMBL/GenBank/DDBJ whole genome shotgun (WGS) entry which is preliminary data.</text>
</comment>
<accession>A0A562SLN1</accession>
<keyword evidence="1" id="KW-0812">Transmembrane</keyword>
<keyword evidence="3" id="KW-1185">Reference proteome</keyword>
<evidence type="ECO:0000313" key="3">
    <source>
        <dbReference type="Proteomes" id="UP000320593"/>
    </source>
</evidence>
<protein>
    <submittedName>
        <fullName evidence="2">Uncharacterized protein</fullName>
    </submittedName>
</protein>
<feature type="transmembrane region" description="Helical" evidence="1">
    <location>
        <begin position="6"/>
        <end position="27"/>
    </location>
</feature>
<proteinExistence type="predicted"/>
<dbReference type="AlphaFoldDB" id="A0A562SLN1"/>
<gene>
    <name evidence="2" type="ORF">JM93_03550</name>
</gene>
<keyword evidence="1" id="KW-0472">Membrane</keyword>